<evidence type="ECO:0000313" key="5">
    <source>
        <dbReference type="Proteomes" id="UP000281726"/>
    </source>
</evidence>
<dbReference type="RefSeq" id="WP_120723767.1">
    <property type="nucleotide sequence ID" value="NZ_RBAK01000001.1"/>
</dbReference>
<dbReference type="AlphaFoldDB" id="A0A3A9ZQD9"/>
<dbReference type="InterPro" id="IPR036163">
    <property type="entry name" value="HMA_dom_sf"/>
</dbReference>
<keyword evidence="5" id="KW-1185">Reference proteome</keyword>
<dbReference type="PROSITE" id="PS01047">
    <property type="entry name" value="HMA_1"/>
    <property type="match status" value="1"/>
</dbReference>
<dbReference type="InterPro" id="IPR017969">
    <property type="entry name" value="Heavy-metal-associated_CS"/>
</dbReference>
<evidence type="ECO:0000313" key="4">
    <source>
        <dbReference type="EMBL" id="RKN50391.1"/>
    </source>
</evidence>
<evidence type="ECO:0000256" key="1">
    <source>
        <dbReference type="ARBA" id="ARBA00022723"/>
    </source>
</evidence>
<organism evidence="4 5">
    <name type="scientific">Micromonospora endolithica</name>
    <dbReference type="NCBI Taxonomy" id="230091"/>
    <lineage>
        <taxon>Bacteria</taxon>
        <taxon>Bacillati</taxon>
        <taxon>Actinomycetota</taxon>
        <taxon>Actinomycetes</taxon>
        <taxon>Micromonosporales</taxon>
        <taxon>Micromonosporaceae</taxon>
        <taxon>Micromonospora</taxon>
    </lineage>
</organism>
<keyword evidence="1" id="KW-0479">Metal-binding</keyword>
<dbReference type="Gene3D" id="3.30.70.100">
    <property type="match status" value="1"/>
</dbReference>
<dbReference type="PROSITE" id="PS50846">
    <property type="entry name" value="HMA_2"/>
    <property type="match status" value="1"/>
</dbReference>
<feature type="compositionally biased region" description="Polar residues" evidence="2">
    <location>
        <begin position="1"/>
        <end position="10"/>
    </location>
</feature>
<feature type="compositionally biased region" description="Low complexity" evidence="2">
    <location>
        <begin position="11"/>
        <end position="22"/>
    </location>
</feature>
<gene>
    <name evidence="4" type="ORF">D7223_00880</name>
</gene>
<protein>
    <submittedName>
        <fullName evidence="4">Heavy-metal-associated domain-containing protein</fullName>
    </submittedName>
</protein>
<dbReference type="Pfam" id="PF00403">
    <property type="entry name" value="HMA"/>
    <property type="match status" value="1"/>
</dbReference>
<dbReference type="EMBL" id="RBAK01000001">
    <property type="protein sequence ID" value="RKN50391.1"/>
    <property type="molecule type" value="Genomic_DNA"/>
</dbReference>
<dbReference type="GO" id="GO:0046872">
    <property type="term" value="F:metal ion binding"/>
    <property type="evidence" value="ECO:0007669"/>
    <property type="project" value="UniProtKB-KW"/>
</dbReference>
<dbReference type="OrthoDB" id="9813965at2"/>
<sequence length="93" mass="9039">MCTSETSCGCATSADTAGSATSAPDGIRTTYTVSGMTCGGCAKSVSGYISALAGVTGVEVNVTDGAVTVTSDAALETAEVRSAVEQAGYQLVS</sequence>
<reference evidence="4 5" key="1">
    <citation type="journal article" date="2004" name="Syst. Appl. Microbiol.">
        <title>Cryptoendolithic actinomycetes from antarctic sandstone rock samples: Micromonospora endolithica sp. nov. and two isolates related to Micromonospora coerulea Jensen 1932.</title>
        <authorList>
            <person name="Hirsch P."/>
            <person name="Mevs U."/>
            <person name="Kroppenstedt R.M."/>
            <person name="Schumann P."/>
            <person name="Stackebrandt E."/>
        </authorList>
    </citation>
    <scope>NUCLEOTIDE SEQUENCE [LARGE SCALE GENOMIC DNA]</scope>
    <source>
        <strain evidence="4 5">JCM 12677</strain>
    </source>
</reference>
<accession>A0A3A9ZQD9</accession>
<name>A0A3A9ZQD9_9ACTN</name>
<dbReference type="SUPFAM" id="SSF55008">
    <property type="entry name" value="HMA, heavy metal-associated domain"/>
    <property type="match status" value="1"/>
</dbReference>
<dbReference type="CDD" id="cd00371">
    <property type="entry name" value="HMA"/>
    <property type="match status" value="1"/>
</dbReference>
<evidence type="ECO:0000259" key="3">
    <source>
        <dbReference type="PROSITE" id="PS50846"/>
    </source>
</evidence>
<proteinExistence type="predicted"/>
<evidence type="ECO:0000256" key="2">
    <source>
        <dbReference type="SAM" id="MobiDB-lite"/>
    </source>
</evidence>
<comment type="caution">
    <text evidence="4">The sequence shown here is derived from an EMBL/GenBank/DDBJ whole genome shotgun (WGS) entry which is preliminary data.</text>
</comment>
<dbReference type="InterPro" id="IPR006121">
    <property type="entry name" value="HMA_dom"/>
</dbReference>
<feature type="region of interest" description="Disordered" evidence="2">
    <location>
        <begin position="1"/>
        <end position="22"/>
    </location>
</feature>
<feature type="domain" description="HMA" evidence="3">
    <location>
        <begin position="27"/>
        <end position="92"/>
    </location>
</feature>
<dbReference type="Proteomes" id="UP000281726">
    <property type="component" value="Unassembled WGS sequence"/>
</dbReference>